<name>A0ABS1TBY6_9CLOT</name>
<comment type="caution">
    <text evidence="2">The sequence shown here is derived from an EMBL/GenBank/DDBJ whole genome shotgun (WGS) entry which is preliminary data.</text>
</comment>
<feature type="domain" description="Calcineurin-like phosphoesterase" evidence="1">
    <location>
        <begin position="14"/>
        <end position="167"/>
    </location>
</feature>
<dbReference type="RefSeq" id="WP_202749529.1">
    <property type="nucleotide sequence ID" value="NZ_JAESWC010000008.1"/>
</dbReference>
<accession>A0ABS1TBY6</accession>
<dbReference type="SUPFAM" id="SSF56300">
    <property type="entry name" value="Metallo-dependent phosphatases"/>
    <property type="match status" value="1"/>
</dbReference>
<dbReference type="InterPro" id="IPR051693">
    <property type="entry name" value="UPF0046_metallophosphoest"/>
</dbReference>
<dbReference type="EMBL" id="JAESWC010000008">
    <property type="protein sequence ID" value="MBL4936776.1"/>
    <property type="molecule type" value="Genomic_DNA"/>
</dbReference>
<evidence type="ECO:0000313" key="3">
    <source>
        <dbReference type="Proteomes" id="UP000632377"/>
    </source>
</evidence>
<evidence type="ECO:0000259" key="1">
    <source>
        <dbReference type="Pfam" id="PF00149"/>
    </source>
</evidence>
<dbReference type="PANTHER" id="PTHR12905">
    <property type="entry name" value="METALLOPHOSPHOESTERASE"/>
    <property type="match status" value="1"/>
</dbReference>
<dbReference type="InterPro" id="IPR029052">
    <property type="entry name" value="Metallo-depent_PP-like"/>
</dbReference>
<keyword evidence="3" id="KW-1185">Reference proteome</keyword>
<evidence type="ECO:0000313" key="2">
    <source>
        <dbReference type="EMBL" id="MBL4936776.1"/>
    </source>
</evidence>
<dbReference type="PANTHER" id="PTHR12905:SF0">
    <property type="entry name" value="CALCINEURIN-LIKE PHOSPHOESTERASE DOMAIN-CONTAINING PROTEIN"/>
    <property type="match status" value="1"/>
</dbReference>
<dbReference type="Proteomes" id="UP000632377">
    <property type="component" value="Unassembled WGS sequence"/>
</dbReference>
<protein>
    <submittedName>
        <fullName evidence="2">Metallophosphoesterase</fullName>
    </submittedName>
</protein>
<reference evidence="2 3" key="1">
    <citation type="submission" date="2021-01" db="EMBL/GenBank/DDBJ databases">
        <title>Genome public.</title>
        <authorList>
            <person name="Liu C."/>
            <person name="Sun Q."/>
        </authorList>
    </citation>
    <scope>NUCLEOTIDE SEQUENCE [LARGE SCALE GENOMIC DNA]</scope>
    <source>
        <strain evidence="2 3">YIM B02515</strain>
    </source>
</reference>
<gene>
    <name evidence="2" type="ORF">JK636_13515</name>
</gene>
<dbReference type="Gene3D" id="3.60.21.10">
    <property type="match status" value="1"/>
</dbReference>
<proteinExistence type="predicted"/>
<sequence length="195" mass="23001">MKILLVSDEENPYLWDYFQPEKFKNIDLIISCGDLKAEYLSFLVTMIKAPLFYVPGNHDTRYISNPPEGCECIDGKLVNYKGLRILGLGGSHRYSFAEYQYNEKEMKKRIFKLKPKLWFNKGFDILVSHAPAFGIGDDTDNCHRGFKCFIELMDKYSPRYFFHGHVHLNYGMKPRFNEYKNTKIINAFQYYIVEL</sequence>
<organism evidence="2 3">
    <name type="scientific">Clostridium rhizosphaerae</name>
    <dbReference type="NCBI Taxonomy" id="2803861"/>
    <lineage>
        <taxon>Bacteria</taxon>
        <taxon>Bacillati</taxon>
        <taxon>Bacillota</taxon>
        <taxon>Clostridia</taxon>
        <taxon>Eubacteriales</taxon>
        <taxon>Clostridiaceae</taxon>
        <taxon>Clostridium</taxon>
    </lineage>
</organism>
<dbReference type="InterPro" id="IPR004843">
    <property type="entry name" value="Calcineurin-like_PHP"/>
</dbReference>
<dbReference type="Pfam" id="PF00149">
    <property type="entry name" value="Metallophos"/>
    <property type="match status" value="1"/>
</dbReference>